<dbReference type="EMBL" id="CM037628">
    <property type="protein sequence ID" value="KAH7996184.1"/>
    <property type="molecule type" value="Genomic_DNA"/>
</dbReference>
<sequence>MTFSMGKARGTYPIVLQTNMVHNFDKIADEAEAKEFLMEYNSTAETVWNAYTEASWAYNVNITDHNRQIMLEKNLEMSNHTLQNGLKARQFDPTDFQDPSIKRILKKLSDIERAALSEAELKELTASSQDMETTYSVAKVCKEVSCKALILN</sequence>
<evidence type="ECO:0000313" key="2">
    <source>
        <dbReference type="Proteomes" id="UP000827872"/>
    </source>
</evidence>
<accession>A0ACB8EUU6</accession>
<protein>
    <submittedName>
        <fullName evidence="1">Uncharacterized protein</fullName>
    </submittedName>
</protein>
<name>A0ACB8EUU6_9SAUR</name>
<dbReference type="Proteomes" id="UP000827872">
    <property type="component" value="Linkage Group LG15"/>
</dbReference>
<proteinExistence type="predicted"/>
<keyword evidence="2" id="KW-1185">Reference proteome</keyword>
<evidence type="ECO:0000313" key="1">
    <source>
        <dbReference type="EMBL" id="KAH7996184.1"/>
    </source>
</evidence>
<comment type="caution">
    <text evidence="1">The sequence shown here is derived from an EMBL/GenBank/DDBJ whole genome shotgun (WGS) entry which is preliminary data.</text>
</comment>
<gene>
    <name evidence="1" type="ORF">K3G42_002373</name>
</gene>
<organism evidence="1 2">
    <name type="scientific">Sphaerodactylus townsendi</name>
    <dbReference type="NCBI Taxonomy" id="933632"/>
    <lineage>
        <taxon>Eukaryota</taxon>
        <taxon>Metazoa</taxon>
        <taxon>Chordata</taxon>
        <taxon>Craniata</taxon>
        <taxon>Vertebrata</taxon>
        <taxon>Euteleostomi</taxon>
        <taxon>Lepidosauria</taxon>
        <taxon>Squamata</taxon>
        <taxon>Bifurcata</taxon>
        <taxon>Gekkota</taxon>
        <taxon>Sphaerodactylidae</taxon>
        <taxon>Sphaerodactylus</taxon>
    </lineage>
</organism>
<reference evidence="1" key="1">
    <citation type="submission" date="2021-08" db="EMBL/GenBank/DDBJ databases">
        <title>The first chromosome-level gecko genome reveals the dynamic sex chromosomes of Neotropical dwarf geckos (Sphaerodactylidae: Sphaerodactylus).</title>
        <authorList>
            <person name="Pinto B.J."/>
            <person name="Keating S.E."/>
            <person name="Gamble T."/>
        </authorList>
    </citation>
    <scope>NUCLEOTIDE SEQUENCE</scope>
    <source>
        <strain evidence="1">TG3544</strain>
    </source>
</reference>